<evidence type="ECO:0000256" key="5">
    <source>
        <dbReference type="ARBA" id="ARBA00023237"/>
    </source>
</evidence>
<dbReference type="InterPro" id="IPR033985">
    <property type="entry name" value="SusD-like_N"/>
</dbReference>
<evidence type="ECO:0000256" key="4">
    <source>
        <dbReference type="ARBA" id="ARBA00023136"/>
    </source>
</evidence>
<dbReference type="Pfam" id="PF07980">
    <property type="entry name" value="SusD_RagB"/>
    <property type="match status" value="1"/>
</dbReference>
<feature type="domain" description="SusD-like N-terminal" evidence="8">
    <location>
        <begin position="104"/>
        <end position="227"/>
    </location>
</feature>
<sequence>MKKLLFANKIVLALTMFATLSACKNDFLEVNPKGKLIASKTSDYDLMFNWGAIRIGLPTSAVIMGDDAIVVDPLYAKATLRTQRFFRWEDDVYEPDDNASEMSLLMPKIYIYNKIIEEVMDSDGGSEQFKKELRAEARANRAWSYFLLINFFGLPYDESTSATDLGYPIIREANVAETLFKRASVAEVYDFIIDDLKKAIEELPPQSAARVRMSKAAAEAILAKVYMFMGKFDEGLTQVNNAFSHLPTNFTVALYDFNKTLAEGGTWGYNKNTTPKTYLGGVPSGDLHEETLLDRGFNNSWSLNGADILLSDETAALYEANDMRLKLFSNQPYGGGSIASPNPAGRPAPMRAIGFYNTQYGVRLAEMYLISAECKARTGDLTGAKADLEMLRKNRMPAGSVAVGATDQNELIRFVIEERQRELAMQGYRWFDMRRLYRDPLFADNLPYRHKYVAATGETTTYTLRPERLAIRFPQSVINANQGMPNNQ</sequence>
<evidence type="ECO:0000256" key="3">
    <source>
        <dbReference type="ARBA" id="ARBA00022729"/>
    </source>
</evidence>
<feature type="domain" description="RagB/SusD" evidence="7">
    <location>
        <begin position="362"/>
        <end position="487"/>
    </location>
</feature>
<evidence type="ECO:0000256" key="1">
    <source>
        <dbReference type="ARBA" id="ARBA00004442"/>
    </source>
</evidence>
<dbReference type="Gene3D" id="1.25.40.390">
    <property type="match status" value="1"/>
</dbReference>
<reference evidence="9 10" key="1">
    <citation type="submission" date="2021-01" db="EMBL/GenBank/DDBJ databases">
        <title>C459-1 draft genome sequence.</title>
        <authorList>
            <person name="Zhang X.-F."/>
        </authorList>
    </citation>
    <scope>NUCLEOTIDE SEQUENCE [LARGE SCALE GENOMIC DNA]</scope>
    <source>
        <strain evidence="10">C459-1</strain>
    </source>
</reference>
<comment type="similarity">
    <text evidence="2">Belongs to the SusD family.</text>
</comment>
<proteinExistence type="inferred from homology"/>
<dbReference type="InterPro" id="IPR012944">
    <property type="entry name" value="SusD_RagB_dom"/>
</dbReference>
<gene>
    <name evidence="9" type="ORF">JKG61_08240</name>
</gene>
<keyword evidence="5" id="KW-0998">Cell outer membrane</keyword>
<name>A0ABS1R2F8_9SPHI</name>
<organism evidence="9 10">
    <name type="scientific">Sphingobacterium faecale</name>
    <dbReference type="NCBI Taxonomy" id="2803775"/>
    <lineage>
        <taxon>Bacteria</taxon>
        <taxon>Pseudomonadati</taxon>
        <taxon>Bacteroidota</taxon>
        <taxon>Sphingobacteriia</taxon>
        <taxon>Sphingobacteriales</taxon>
        <taxon>Sphingobacteriaceae</taxon>
        <taxon>Sphingobacterium</taxon>
    </lineage>
</organism>
<keyword evidence="3 6" id="KW-0732">Signal</keyword>
<keyword evidence="4" id="KW-0472">Membrane</keyword>
<dbReference type="Proteomes" id="UP000625283">
    <property type="component" value="Unassembled WGS sequence"/>
</dbReference>
<evidence type="ECO:0000259" key="7">
    <source>
        <dbReference type="Pfam" id="PF07980"/>
    </source>
</evidence>
<comment type="subcellular location">
    <subcellularLocation>
        <location evidence="1">Cell outer membrane</location>
    </subcellularLocation>
</comment>
<dbReference type="Pfam" id="PF14322">
    <property type="entry name" value="SusD-like_3"/>
    <property type="match status" value="1"/>
</dbReference>
<dbReference type="EMBL" id="JAERTY010000004">
    <property type="protein sequence ID" value="MBL1408734.1"/>
    <property type="molecule type" value="Genomic_DNA"/>
</dbReference>
<evidence type="ECO:0000313" key="10">
    <source>
        <dbReference type="Proteomes" id="UP000625283"/>
    </source>
</evidence>
<dbReference type="InterPro" id="IPR011990">
    <property type="entry name" value="TPR-like_helical_dom_sf"/>
</dbReference>
<protein>
    <submittedName>
        <fullName evidence="9">RagB/SusD family nutrient uptake outer membrane protein</fullName>
    </submittedName>
</protein>
<feature type="chain" id="PRO_5045874030" evidence="6">
    <location>
        <begin position="25"/>
        <end position="488"/>
    </location>
</feature>
<dbReference type="SUPFAM" id="SSF48452">
    <property type="entry name" value="TPR-like"/>
    <property type="match status" value="1"/>
</dbReference>
<evidence type="ECO:0000256" key="2">
    <source>
        <dbReference type="ARBA" id="ARBA00006275"/>
    </source>
</evidence>
<keyword evidence="10" id="KW-1185">Reference proteome</keyword>
<comment type="caution">
    <text evidence="9">The sequence shown here is derived from an EMBL/GenBank/DDBJ whole genome shotgun (WGS) entry which is preliminary data.</text>
</comment>
<evidence type="ECO:0000313" key="9">
    <source>
        <dbReference type="EMBL" id="MBL1408734.1"/>
    </source>
</evidence>
<evidence type="ECO:0000259" key="8">
    <source>
        <dbReference type="Pfam" id="PF14322"/>
    </source>
</evidence>
<dbReference type="PROSITE" id="PS51257">
    <property type="entry name" value="PROKAR_LIPOPROTEIN"/>
    <property type="match status" value="1"/>
</dbReference>
<feature type="signal peptide" evidence="6">
    <location>
        <begin position="1"/>
        <end position="24"/>
    </location>
</feature>
<accession>A0ABS1R2F8</accession>
<evidence type="ECO:0000256" key="6">
    <source>
        <dbReference type="SAM" id="SignalP"/>
    </source>
</evidence>
<dbReference type="RefSeq" id="WP_202102502.1">
    <property type="nucleotide sequence ID" value="NZ_JAERTY010000004.1"/>
</dbReference>